<evidence type="ECO:0000313" key="6">
    <source>
        <dbReference type="Proteomes" id="UP000000263"/>
    </source>
</evidence>
<proteinExistence type="predicted"/>
<dbReference type="EC" id="3.4.16.4" evidence="5"/>
<dbReference type="EMBL" id="CP000804">
    <property type="protein sequence ID" value="ABU58291.1"/>
    <property type="molecule type" value="Genomic_DNA"/>
</dbReference>
<dbReference type="PANTHER" id="PTHR46825:SF11">
    <property type="entry name" value="PENICILLIN-BINDING PROTEIN 4"/>
    <property type="match status" value="1"/>
</dbReference>
<dbReference type="eggNOG" id="COG1680">
    <property type="taxonomic scope" value="Bacteria"/>
</dbReference>
<dbReference type="RefSeq" id="WP_012120715.1">
    <property type="nucleotide sequence ID" value="NC_009767.1"/>
</dbReference>
<accession>A7NF16</accession>
<feature type="compositionally biased region" description="Basic residues" evidence="3">
    <location>
        <begin position="9"/>
        <end position="19"/>
    </location>
</feature>
<keyword evidence="5" id="KW-0378">Hydrolase</keyword>
<dbReference type="OrthoDB" id="9803467at2"/>
<name>A7NF16_ROSCS</name>
<feature type="domain" description="Beta-lactamase-related" evidence="4">
    <location>
        <begin position="118"/>
        <end position="422"/>
    </location>
</feature>
<reference evidence="5 6" key="1">
    <citation type="submission" date="2007-08" db="EMBL/GenBank/DDBJ databases">
        <title>Complete sequence of Roseiflexus castenholzii DSM 13941.</title>
        <authorList>
            <consortium name="US DOE Joint Genome Institute"/>
            <person name="Copeland A."/>
            <person name="Lucas S."/>
            <person name="Lapidus A."/>
            <person name="Barry K."/>
            <person name="Glavina del Rio T."/>
            <person name="Dalin E."/>
            <person name="Tice H."/>
            <person name="Pitluck S."/>
            <person name="Thompson L.S."/>
            <person name="Brettin T."/>
            <person name="Bruce D."/>
            <person name="Detter J.C."/>
            <person name="Han C."/>
            <person name="Tapia R."/>
            <person name="Schmutz J."/>
            <person name="Larimer F."/>
            <person name="Land M."/>
            <person name="Hauser L."/>
            <person name="Kyrpides N."/>
            <person name="Mikhailova N."/>
            <person name="Bryant D.A."/>
            <person name="Hanada S."/>
            <person name="Tsukatani Y."/>
            <person name="Richardson P."/>
        </authorList>
    </citation>
    <scope>NUCLEOTIDE SEQUENCE [LARGE SCALE GENOMIC DNA]</scope>
    <source>
        <strain evidence="6">DSM 13941 / HLO8</strain>
    </source>
</reference>
<evidence type="ECO:0000313" key="5">
    <source>
        <dbReference type="EMBL" id="ABU58291.1"/>
    </source>
</evidence>
<dbReference type="GO" id="GO:0016020">
    <property type="term" value="C:membrane"/>
    <property type="evidence" value="ECO:0007669"/>
    <property type="project" value="UniProtKB-SubCell"/>
</dbReference>
<dbReference type="KEGG" id="rca:Rcas_2208"/>
<dbReference type="InterPro" id="IPR001466">
    <property type="entry name" value="Beta-lactam-related"/>
</dbReference>
<dbReference type="Proteomes" id="UP000000263">
    <property type="component" value="Chromosome"/>
</dbReference>
<protein>
    <submittedName>
        <fullName evidence="5">Serine-type D-Ala-D-Ala carboxypeptidase</fullName>
        <ecNumber evidence="5">3.4.16.4</ecNumber>
    </submittedName>
</protein>
<dbReference type="AlphaFoldDB" id="A7NF16"/>
<dbReference type="Gene3D" id="3.40.710.10">
    <property type="entry name" value="DD-peptidase/beta-lactamase superfamily"/>
    <property type="match status" value="1"/>
</dbReference>
<feature type="compositionally biased region" description="Pro residues" evidence="3">
    <location>
        <begin position="82"/>
        <end position="97"/>
    </location>
</feature>
<feature type="region of interest" description="Disordered" evidence="3">
    <location>
        <begin position="1"/>
        <end position="22"/>
    </location>
</feature>
<dbReference type="GO" id="GO:0009002">
    <property type="term" value="F:serine-type D-Ala-D-Ala carboxypeptidase activity"/>
    <property type="evidence" value="ECO:0007669"/>
    <property type="project" value="UniProtKB-EC"/>
</dbReference>
<sequence>MQPVYSQSRNRRRRRHHAQRAATPVWRAVAIAAGALLIVLGTCSAPFITRRMQQEAAPPPTPLPAAVAPAPTVAASATPRPTQIPQPSATPAPPPTPTLMAGAGPGAPPLSPLGREIDAYLSGLTSSGQFQGAVLVAQNGEVVIARGYGNADDNVPNTVQTRFRLASVTKQFTAAAILALQQDGKLTVDDAICAYLDPCPDAWKPLTIRHLLTHTSGLVDYTAFAGFEPTEMNPATPQELVERFRDFPLSFAPGTLYHYCNSNYVLLGLIIERVSGMEYADYLEQRFFVPLGMTNTGYDTSRGTIIDGAQGYVTPGRKSGFLDASTLYAAGGLYSTVGDLFRWDQALSTEEALTRTQLEQMFTPALRNYGFGWKIETIDGRRRISHPGNMTGVATFFARYPDDRATIIVLANMEYANAEGIANYVASRMFAPAATTTPPTTR</sequence>
<feature type="region of interest" description="Disordered" evidence="3">
    <location>
        <begin position="53"/>
        <end position="108"/>
    </location>
</feature>
<organism evidence="5 6">
    <name type="scientific">Roseiflexus castenholzii (strain DSM 13941 / HLO8)</name>
    <dbReference type="NCBI Taxonomy" id="383372"/>
    <lineage>
        <taxon>Bacteria</taxon>
        <taxon>Bacillati</taxon>
        <taxon>Chloroflexota</taxon>
        <taxon>Chloroflexia</taxon>
        <taxon>Chloroflexales</taxon>
        <taxon>Roseiflexineae</taxon>
        <taxon>Roseiflexaceae</taxon>
        <taxon>Roseiflexus</taxon>
    </lineage>
</organism>
<keyword evidence="5" id="KW-0645">Protease</keyword>
<dbReference type="InterPro" id="IPR050491">
    <property type="entry name" value="AmpC-like"/>
</dbReference>
<evidence type="ECO:0000256" key="2">
    <source>
        <dbReference type="ARBA" id="ARBA00023136"/>
    </source>
</evidence>
<keyword evidence="5" id="KW-0121">Carboxypeptidase</keyword>
<comment type="subcellular location">
    <subcellularLocation>
        <location evidence="1">Membrane</location>
    </subcellularLocation>
</comment>
<gene>
    <name evidence="5" type="ordered locus">Rcas_2208</name>
</gene>
<dbReference type="STRING" id="383372.Rcas_2208"/>
<dbReference type="Pfam" id="PF00144">
    <property type="entry name" value="Beta-lactamase"/>
    <property type="match status" value="1"/>
</dbReference>
<dbReference type="SUPFAM" id="SSF56601">
    <property type="entry name" value="beta-lactamase/transpeptidase-like"/>
    <property type="match status" value="1"/>
</dbReference>
<dbReference type="PANTHER" id="PTHR46825">
    <property type="entry name" value="D-ALANYL-D-ALANINE-CARBOXYPEPTIDASE/ENDOPEPTIDASE AMPH"/>
    <property type="match status" value="1"/>
</dbReference>
<evidence type="ECO:0000259" key="4">
    <source>
        <dbReference type="Pfam" id="PF00144"/>
    </source>
</evidence>
<dbReference type="InterPro" id="IPR023650">
    <property type="entry name" value="Beta-lactam_class-A_AS"/>
</dbReference>
<evidence type="ECO:0000256" key="1">
    <source>
        <dbReference type="ARBA" id="ARBA00004370"/>
    </source>
</evidence>
<feature type="compositionally biased region" description="Low complexity" evidence="3">
    <location>
        <begin position="64"/>
        <end position="81"/>
    </location>
</feature>
<evidence type="ECO:0000256" key="3">
    <source>
        <dbReference type="SAM" id="MobiDB-lite"/>
    </source>
</evidence>
<dbReference type="HOGENOM" id="CLU_020027_0_3_0"/>
<dbReference type="InterPro" id="IPR012338">
    <property type="entry name" value="Beta-lactam/transpept-like"/>
</dbReference>
<keyword evidence="6" id="KW-1185">Reference proteome</keyword>
<dbReference type="PROSITE" id="PS00146">
    <property type="entry name" value="BETA_LACTAMASE_A"/>
    <property type="match status" value="1"/>
</dbReference>
<keyword evidence="2" id="KW-0472">Membrane</keyword>